<evidence type="ECO:0000313" key="1">
    <source>
        <dbReference type="EMBL" id="MBB4931797.1"/>
    </source>
</evidence>
<dbReference type="SUPFAM" id="SSF103084">
    <property type="entry name" value="Holliday junction resolvase RusA"/>
    <property type="match status" value="1"/>
</dbReference>
<dbReference type="Gene3D" id="3.30.1330.70">
    <property type="entry name" value="Holliday junction resolvase RusA"/>
    <property type="match status" value="1"/>
</dbReference>
<accession>A0A7W7W2A3</accession>
<dbReference type="EMBL" id="JACHJT010000001">
    <property type="protein sequence ID" value="MBB4931797.1"/>
    <property type="molecule type" value="Genomic_DNA"/>
</dbReference>
<keyword evidence="1" id="KW-0378">Hydrolase</keyword>
<sequence length="127" mass="14286">MTTPTTGRTVIVTLPPKLPLLSSNQRPHWATKARRTRLIRDTAAWTTRALREAPMQRAVVTAVVHPKTNRQFDPDNYHPTAKAALDGVVDAGLLPDDDKRHVIRTSYEAGPKTPEGWRFELRIEEVA</sequence>
<dbReference type="EC" id="3.1.22.4" evidence="1"/>
<dbReference type="GO" id="GO:0006281">
    <property type="term" value="P:DNA repair"/>
    <property type="evidence" value="ECO:0007669"/>
    <property type="project" value="InterPro"/>
</dbReference>
<dbReference type="GO" id="GO:0016787">
    <property type="term" value="F:hydrolase activity"/>
    <property type="evidence" value="ECO:0007669"/>
    <property type="project" value="UniProtKB-KW"/>
</dbReference>
<proteinExistence type="predicted"/>
<keyword evidence="2" id="KW-1185">Reference proteome</keyword>
<organism evidence="1 2">
    <name type="scientific">Lipingzhangella halophila</name>
    <dbReference type="NCBI Taxonomy" id="1783352"/>
    <lineage>
        <taxon>Bacteria</taxon>
        <taxon>Bacillati</taxon>
        <taxon>Actinomycetota</taxon>
        <taxon>Actinomycetes</taxon>
        <taxon>Streptosporangiales</taxon>
        <taxon>Nocardiopsidaceae</taxon>
        <taxon>Lipingzhangella</taxon>
    </lineage>
</organism>
<dbReference type="InterPro" id="IPR036614">
    <property type="entry name" value="RusA-like_sf"/>
</dbReference>
<dbReference type="GO" id="GO:0000287">
    <property type="term" value="F:magnesium ion binding"/>
    <property type="evidence" value="ECO:0007669"/>
    <property type="project" value="InterPro"/>
</dbReference>
<dbReference type="AlphaFoldDB" id="A0A7W7W2A3"/>
<comment type="caution">
    <text evidence="1">The sequence shown here is derived from an EMBL/GenBank/DDBJ whole genome shotgun (WGS) entry which is preliminary data.</text>
</comment>
<name>A0A7W7W2A3_9ACTN</name>
<protein>
    <submittedName>
        <fullName evidence="1">Crossover junction endodeoxyribonuclease RusA</fullName>
        <ecNumber evidence="1">3.1.22.4</ecNumber>
    </submittedName>
</protein>
<reference evidence="1 2" key="1">
    <citation type="submission" date="2020-08" db="EMBL/GenBank/DDBJ databases">
        <title>Sequencing the genomes of 1000 actinobacteria strains.</title>
        <authorList>
            <person name="Klenk H.-P."/>
        </authorList>
    </citation>
    <scope>NUCLEOTIDE SEQUENCE [LARGE SCALE GENOMIC DNA]</scope>
    <source>
        <strain evidence="1 2">DSM 102030</strain>
    </source>
</reference>
<evidence type="ECO:0000313" key="2">
    <source>
        <dbReference type="Proteomes" id="UP000523007"/>
    </source>
</evidence>
<dbReference type="GO" id="GO:0006310">
    <property type="term" value="P:DNA recombination"/>
    <property type="evidence" value="ECO:0007669"/>
    <property type="project" value="InterPro"/>
</dbReference>
<dbReference type="RefSeq" id="WP_184578531.1">
    <property type="nucleotide sequence ID" value="NZ_JACHJT010000001.1"/>
</dbReference>
<dbReference type="Proteomes" id="UP000523007">
    <property type="component" value="Unassembled WGS sequence"/>
</dbReference>
<gene>
    <name evidence="1" type="ORF">F4561_002617</name>
</gene>